<keyword evidence="4" id="KW-1185">Reference proteome</keyword>
<sequence>MKAPQCTTIVGVFEDRKRADEAIRALCQAGFRDDQIGVVMRHAEEIVEARANEEGSHAGQGAIAGVLTGLGLGALTGLGVLSGVIPVLGPAIAAGTLGVILSNAAIGAGVAGLVGALIGAGIPEEEAHYYQGEFEAGRAIVTVNAEGRLNEATAILRRYGAYDMRTQVAVARETSGSTSAPFRPREGATIPPKTERSPAENKRIEVPVEHEDVVIERPPVHGRATTEGLSTDSMRQGEEIRIPVREEQVDVAKQAVQESQRVSGQVRKGEVPLDKTGDIYARTQGKNKPSK</sequence>
<dbReference type="HOGENOM" id="CLU_059182_1_0_0"/>
<dbReference type="RefSeq" id="WP_015247893.1">
    <property type="nucleotide sequence ID" value="NC_019892.1"/>
</dbReference>
<dbReference type="EMBL" id="CP003364">
    <property type="protein sequence ID" value="AGA28777.1"/>
    <property type="molecule type" value="Genomic_DNA"/>
</dbReference>
<dbReference type="PANTHER" id="PTHR38463">
    <property type="entry name" value="STRESS RESPONSE PROTEIN YSNF"/>
    <property type="match status" value="1"/>
</dbReference>
<dbReference type="AlphaFoldDB" id="L0DHN5"/>
<dbReference type="eggNOG" id="COG3861">
    <property type="taxonomic scope" value="Bacteria"/>
</dbReference>
<dbReference type="STRING" id="886293.Sinac_4599"/>
<evidence type="ECO:0000256" key="1">
    <source>
        <dbReference type="SAM" id="MobiDB-lite"/>
    </source>
</evidence>
<feature type="region of interest" description="Disordered" evidence="1">
    <location>
        <begin position="172"/>
        <end position="200"/>
    </location>
</feature>
<accession>L0DHN5</accession>
<dbReference type="Proteomes" id="UP000010798">
    <property type="component" value="Chromosome"/>
</dbReference>
<feature type="domain" description="DUF2382" evidence="2">
    <location>
        <begin position="199"/>
        <end position="257"/>
    </location>
</feature>
<protein>
    <recommendedName>
        <fullName evidence="2">DUF2382 domain-containing protein</fullName>
    </recommendedName>
</protein>
<feature type="compositionally biased region" description="Basic and acidic residues" evidence="1">
    <location>
        <begin position="267"/>
        <end position="277"/>
    </location>
</feature>
<organism evidence="3 4">
    <name type="scientific">Singulisphaera acidiphila (strain ATCC BAA-1392 / DSM 18658 / VKM B-2454 / MOB10)</name>
    <dbReference type="NCBI Taxonomy" id="886293"/>
    <lineage>
        <taxon>Bacteria</taxon>
        <taxon>Pseudomonadati</taxon>
        <taxon>Planctomycetota</taxon>
        <taxon>Planctomycetia</taxon>
        <taxon>Isosphaerales</taxon>
        <taxon>Isosphaeraceae</taxon>
        <taxon>Singulisphaera</taxon>
    </lineage>
</organism>
<dbReference type="PANTHER" id="PTHR38463:SF1">
    <property type="entry name" value="STRESS RESPONSE PROTEIN YSNF"/>
    <property type="match status" value="1"/>
</dbReference>
<evidence type="ECO:0000259" key="2">
    <source>
        <dbReference type="Pfam" id="PF09557"/>
    </source>
</evidence>
<name>L0DHN5_SINAD</name>
<dbReference type="Pfam" id="PF09557">
    <property type="entry name" value="DUF2382"/>
    <property type="match status" value="1"/>
</dbReference>
<evidence type="ECO:0000313" key="4">
    <source>
        <dbReference type="Proteomes" id="UP000010798"/>
    </source>
</evidence>
<gene>
    <name evidence="3" type="ordered locus">Sinac_4599</name>
</gene>
<reference evidence="3 4" key="1">
    <citation type="submission" date="2012-02" db="EMBL/GenBank/DDBJ databases">
        <title>Complete sequence of chromosome of Singulisphaera acidiphila DSM 18658.</title>
        <authorList>
            <consortium name="US DOE Joint Genome Institute (JGI-PGF)"/>
            <person name="Lucas S."/>
            <person name="Copeland A."/>
            <person name="Lapidus A."/>
            <person name="Glavina del Rio T."/>
            <person name="Dalin E."/>
            <person name="Tice H."/>
            <person name="Bruce D."/>
            <person name="Goodwin L."/>
            <person name="Pitluck S."/>
            <person name="Peters L."/>
            <person name="Ovchinnikova G."/>
            <person name="Chertkov O."/>
            <person name="Kyrpides N."/>
            <person name="Mavromatis K."/>
            <person name="Ivanova N."/>
            <person name="Brettin T."/>
            <person name="Detter J.C."/>
            <person name="Han C."/>
            <person name="Larimer F."/>
            <person name="Land M."/>
            <person name="Hauser L."/>
            <person name="Markowitz V."/>
            <person name="Cheng J.-F."/>
            <person name="Hugenholtz P."/>
            <person name="Woyke T."/>
            <person name="Wu D."/>
            <person name="Tindall B."/>
            <person name="Pomrenke H."/>
            <person name="Brambilla E."/>
            <person name="Klenk H.-P."/>
            <person name="Eisen J.A."/>
        </authorList>
    </citation>
    <scope>NUCLEOTIDE SEQUENCE [LARGE SCALE GENOMIC DNA]</scope>
    <source>
        <strain evidence="4">ATCC BAA-1392 / DSM 18658 / VKM B-2454 / MOB10</strain>
    </source>
</reference>
<proteinExistence type="predicted"/>
<dbReference type="KEGG" id="saci:Sinac_4599"/>
<dbReference type="OrthoDB" id="289312at2"/>
<dbReference type="InterPro" id="IPR052967">
    <property type="entry name" value="Stress_Response_Assoc"/>
</dbReference>
<feature type="region of interest" description="Disordered" evidence="1">
    <location>
        <begin position="260"/>
        <end position="291"/>
    </location>
</feature>
<dbReference type="InterPro" id="IPR019060">
    <property type="entry name" value="DUF2382"/>
</dbReference>
<evidence type="ECO:0000313" key="3">
    <source>
        <dbReference type="EMBL" id="AGA28777.1"/>
    </source>
</evidence>